<feature type="region of interest" description="Disordered" evidence="1">
    <location>
        <begin position="164"/>
        <end position="229"/>
    </location>
</feature>
<gene>
    <name evidence="2" type="ORF">HYPSUDRAFT_1056978</name>
</gene>
<feature type="compositionally biased region" description="Pro residues" evidence="1">
    <location>
        <begin position="187"/>
        <end position="196"/>
    </location>
</feature>
<feature type="compositionally biased region" description="Basic residues" evidence="1">
    <location>
        <begin position="54"/>
        <end position="82"/>
    </location>
</feature>
<feature type="compositionally biased region" description="Basic residues" evidence="1">
    <location>
        <begin position="205"/>
        <end position="219"/>
    </location>
</feature>
<sequence length="261" mass="28864">MRRCRRVHQRCRLRRGRRSPANVARIRFDAPRDCSTTMPPQEPHATLVAMAGRVSRRARSIGRRSRGHNASARRRRRSRALRSRPSQTMSRASPDGGTDHDDDVVARYACAHGETPPSTKYHARGGAALHTVRYMARCIDKPSTRPFRRRSGALPRRIDEISRAPCATPAVTPRRISQQPTTLTSLPNPPHSPPAPTIVVDGARRSSRARSPHRSHHGHTPAAEMAPSMCRARAVKSQVASSEDSTYLFAAHAAVSHCGAR</sequence>
<evidence type="ECO:0000313" key="2">
    <source>
        <dbReference type="EMBL" id="KJA16764.1"/>
    </source>
</evidence>
<protein>
    <submittedName>
        <fullName evidence="2">Uncharacterized protein</fullName>
    </submittedName>
</protein>
<accession>A0A0D2NCD5</accession>
<evidence type="ECO:0000256" key="1">
    <source>
        <dbReference type="SAM" id="MobiDB-lite"/>
    </source>
</evidence>
<keyword evidence="3" id="KW-1185">Reference proteome</keyword>
<dbReference type="AlphaFoldDB" id="A0A0D2NCD5"/>
<feature type="region of interest" description="Disordered" evidence="1">
    <location>
        <begin position="53"/>
        <end position="102"/>
    </location>
</feature>
<reference evidence="3" key="1">
    <citation type="submission" date="2014-04" db="EMBL/GenBank/DDBJ databases">
        <title>Evolutionary Origins and Diversification of the Mycorrhizal Mutualists.</title>
        <authorList>
            <consortium name="DOE Joint Genome Institute"/>
            <consortium name="Mycorrhizal Genomics Consortium"/>
            <person name="Kohler A."/>
            <person name="Kuo A."/>
            <person name="Nagy L.G."/>
            <person name="Floudas D."/>
            <person name="Copeland A."/>
            <person name="Barry K.W."/>
            <person name="Cichocki N."/>
            <person name="Veneault-Fourrey C."/>
            <person name="LaButti K."/>
            <person name="Lindquist E.A."/>
            <person name="Lipzen A."/>
            <person name="Lundell T."/>
            <person name="Morin E."/>
            <person name="Murat C."/>
            <person name="Riley R."/>
            <person name="Ohm R."/>
            <person name="Sun H."/>
            <person name="Tunlid A."/>
            <person name="Henrissat B."/>
            <person name="Grigoriev I.V."/>
            <person name="Hibbett D.S."/>
            <person name="Martin F."/>
        </authorList>
    </citation>
    <scope>NUCLEOTIDE SEQUENCE [LARGE SCALE GENOMIC DNA]</scope>
    <source>
        <strain evidence="3">FD-334 SS-4</strain>
    </source>
</reference>
<dbReference type="EMBL" id="KN817615">
    <property type="protein sequence ID" value="KJA16764.1"/>
    <property type="molecule type" value="Genomic_DNA"/>
</dbReference>
<proteinExistence type="predicted"/>
<evidence type="ECO:0000313" key="3">
    <source>
        <dbReference type="Proteomes" id="UP000054270"/>
    </source>
</evidence>
<organism evidence="2 3">
    <name type="scientific">Hypholoma sublateritium (strain FD-334 SS-4)</name>
    <dbReference type="NCBI Taxonomy" id="945553"/>
    <lineage>
        <taxon>Eukaryota</taxon>
        <taxon>Fungi</taxon>
        <taxon>Dikarya</taxon>
        <taxon>Basidiomycota</taxon>
        <taxon>Agaricomycotina</taxon>
        <taxon>Agaricomycetes</taxon>
        <taxon>Agaricomycetidae</taxon>
        <taxon>Agaricales</taxon>
        <taxon>Agaricineae</taxon>
        <taxon>Strophariaceae</taxon>
        <taxon>Hypholoma</taxon>
    </lineage>
</organism>
<name>A0A0D2NCD5_HYPSF</name>
<dbReference type="Proteomes" id="UP000054270">
    <property type="component" value="Unassembled WGS sequence"/>
</dbReference>